<evidence type="ECO:0000256" key="2">
    <source>
        <dbReference type="ARBA" id="ARBA00023015"/>
    </source>
</evidence>
<dbReference type="SUPFAM" id="SSF46785">
    <property type="entry name" value="Winged helix' DNA-binding domain"/>
    <property type="match status" value="1"/>
</dbReference>
<keyword evidence="2" id="KW-0805">Transcription regulation</keyword>
<evidence type="ECO:0000259" key="5">
    <source>
        <dbReference type="PROSITE" id="PS50931"/>
    </source>
</evidence>
<comment type="similarity">
    <text evidence="1">Belongs to the LysR transcriptional regulatory family.</text>
</comment>
<dbReference type="PANTHER" id="PTHR30346:SF0">
    <property type="entry name" value="HCA OPERON TRANSCRIPTIONAL ACTIVATOR HCAR"/>
    <property type="match status" value="1"/>
</dbReference>
<accession>A0A9P6Y2N1</accession>
<sequence length="66" mass="7067">MIDLRLLRQFVAVAEELHFHRAAARLHMSQPPLTAAIRRLEDELGNLAGGSARDAAAGRTGAAAHP</sequence>
<dbReference type="Gene3D" id="1.10.10.10">
    <property type="entry name" value="Winged helix-like DNA-binding domain superfamily/Winged helix DNA-binding domain"/>
    <property type="match status" value="1"/>
</dbReference>
<gene>
    <name evidence="6" type="ORF">G6F50_014794</name>
</gene>
<dbReference type="AlphaFoldDB" id="A0A9P6Y2N1"/>
<dbReference type="InterPro" id="IPR036388">
    <property type="entry name" value="WH-like_DNA-bd_sf"/>
</dbReference>
<dbReference type="EMBL" id="JAANIU010007438">
    <property type="protein sequence ID" value="KAG1537793.1"/>
    <property type="molecule type" value="Genomic_DNA"/>
</dbReference>
<dbReference type="Pfam" id="PF00126">
    <property type="entry name" value="HTH_1"/>
    <property type="match status" value="1"/>
</dbReference>
<protein>
    <recommendedName>
        <fullName evidence="5">HTH lysR-type domain-containing protein</fullName>
    </recommendedName>
</protein>
<proteinExistence type="inferred from homology"/>
<dbReference type="PANTHER" id="PTHR30346">
    <property type="entry name" value="TRANSCRIPTIONAL DUAL REGULATOR HCAR-RELATED"/>
    <property type="match status" value="1"/>
</dbReference>
<comment type="caution">
    <text evidence="6">The sequence shown here is derived from an EMBL/GenBank/DDBJ whole genome shotgun (WGS) entry which is preliminary data.</text>
</comment>
<reference evidence="6 7" key="1">
    <citation type="journal article" date="2020" name="Microb. Genom.">
        <title>Genetic diversity of clinical and environmental Mucorales isolates obtained from an investigation of mucormycosis cases among solid organ transplant recipients.</title>
        <authorList>
            <person name="Nguyen M.H."/>
            <person name="Kaul D."/>
            <person name="Muto C."/>
            <person name="Cheng S.J."/>
            <person name="Richter R.A."/>
            <person name="Bruno V.M."/>
            <person name="Liu G."/>
            <person name="Beyhan S."/>
            <person name="Sundermann A.J."/>
            <person name="Mounaud S."/>
            <person name="Pasculle A.W."/>
            <person name="Nierman W.C."/>
            <person name="Driscoll E."/>
            <person name="Cumbie R."/>
            <person name="Clancy C.J."/>
            <person name="Dupont C.L."/>
        </authorList>
    </citation>
    <scope>NUCLEOTIDE SEQUENCE [LARGE SCALE GENOMIC DNA]</scope>
    <source>
        <strain evidence="6 7">GL24</strain>
    </source>
</reference>
<organism evidence="6 7">
    <name type="scientific">Rhizopus delemar</name>
    <dbReference type="NCBI Taxonomy" id="936053"/>
    <lineage>
        <taxon>Eukaryota</taxon>
        <taxon>Fungi</taxon>
        <taxon>Fungi incertae sedis</taxon>
        <taxon>Mucoromycota</taxon>
        <taxon>Mucoromycotina</taxon>
        <taxon>Mucoromycetes</taxon>
        <taxon>Mucorales</taxon>
        <taxon>Mucorineae</taxon>
        <taxon>Rhizopodaceae</taxon>
        <taxon>Rhizopus</taxon>
    </lineage>
</organism>
<evidence type="ECO:0000256" key="3">
    <source>
        <dbReference type="ARBA" id="ARBA00023125"/>
    </source>
</evidence>
<dbReference type="Proteomes" id="UP000740926">
    <property type="component" value="Unassembled WGS sequence"/>
</dbReference>
<evidence type="ECO:0000256" key="4">
    <source>
        <dbReference type="ARBA" id="ARBA00023163"/>
    </source>
</evidence>
<dbReference type="GO" id="GO:0003700">
    <property type="term" value="F:DNA-binding transcription factor activity"/>
    <property type="evidence" value="ECO:0007669"/>
    <property type="project" value="InterPro"/>
</dbReference>
<dbReference type="InterPro" id="IPR036390">
    <property type="entry name" value="WH_DNA-bd_sf"/>
</dbReference>
<dbReference type="GO" id="GO:0032993">
    <property type="term" value="C:protein-DNA complex"/>
    <property type="evidence" value="ECO:0007669"/>
    <property type="project" value="TreeGrafter"/>
</dbReference>
<keyword evidence="3" id="KW-0238">DNA-binding</keyword>
<evidence type="ECO:0000313" key="7">
    <source>
        <dbReference type="Proteomes" id="UP000740926"/>
    </source>
</evidence>
<dbReference type="PROSITE" id="PS50931">
    <property type="entry name" value="HTH_LYSR"/>
    <property type="match status" value="1"/>
</dbReference>
<evidence type="ECO:0000313" key="6">
    <source>
        <dbReference type="EMBL" id="KAG1537793.1"/>
    </source>
</evidence>
<name>A0A9P6Y2N1_9FUNG</name>
<evidence type="ECO:0000256" key="1">
    <source>
        <dbReference type="ARBA" id="ARBA00009437"/>
    </source>
</evidence>
<keyword evidence="7" id="KW-1185">Reference proteome</keyword>
<dbReference type="InterPro" id="IPR000847">
    <property type="entry name" value="LysR_HTH_N"/>
</dbReference>
<dbReference type="GO" id="GO:0003677">
    <property type="term" value="F:DNA binding"/>
    <property type="evidence" value="ECO:0007669"/>
    <property type="project" value="UniProtKB-KW"/>
</dbReference>
<keyword evidence="4" id="KW-0804">Transcription</keyword>
<feature type="domain" description="HTH lysR-type" evidence="5">
    <location>
        <begin position="2"/>
        <end position="45"/>
    </location>
</feature>